<feature type="modified residue" description="Phosphocysteine; by EIIA" evidence="16">
    <location>
        <position position="516"/>
    </location>
</feature>
<evidence type="ECO:0000256" key="11">
    <source>
        <dbReference type="ARBA" id="ARBA00022777"/>
    </source>
</evidence>
<evidence type="ECO:0000256" key="2">
    <source>
        <dbReference type="ARBA" id="ARBA00012802"/>
    </source>
</evidence>
<keyword evidence="6" id="KW-0597">Phosphoprotein</keyword>
<name>A0A0K1W2B9_9MOLU</name>
<evidence type="ECO:0000256" key="6">
    <source>
        <dbReference type="ARBA" id="ARBA00022553"/>
    </source>
</evidence>
<dbReference type="PATRIC" id="fig|216942.3.peg.699"/>
<evidence type="ECO:0000256" key="16">
    <source>
        <dbReference type="PROSITE-ProRule" id="PRU00423"/>
    </source>
</evidence>
<feature type="transmembrane region" description="Helical" evidence="17">
    <location>
        <begin position="43"/>
        <end position="64"/>
    </location>
</feature>
<evidence type="ECO:0000259" key="19">
    <source>
        <dbReference type="PROSITE" id="PS51105"/>
    </source>
</evidence>
<evidence type="ECO:0000256" key="12">
    <source>
        <dbReference type="ARBA" id="ARBA00022989"/>
    </source>
</evidence>
<organism evidence="20 21">
    <name type="scientific">Spiroplasma litorale</name>
    <dbReference type="NCBI Taxonomy" id="216942"/>
    <lineage>
        <taxon>Bacteria</taxon>
        <taxon>Bacillati</taxon>
        <taxon>Mycoplasmatota</taxon>
        <taxon>Mollicutes</taxon>
        <taxon>Entomoplasmatales</taxon>
        <taxon>Spiroplasmataceae</taxon>
        <taxon>Spiroplasma</taxon>
    </lineage>
</organism>
<accession>A0A0K1W2B9</accession>
<feature type="transmembrane region" description="Helical" evidence="17">
    <location>
        <begin position="412"/>
        <end position="431"/>
    </location>
</feature>
<feature type="transmembrane region" description="Helical" evidence="17">
    <location>
        <begin position="197"/>
        <end position="221"/>
    </location>
</feature>
<feature type="transmembrane region" description="Helical" evidence="17">
    <location>
        <begin position="361"/>
        <end position="381"/>
    </location>
</feature>
<evidence type="ECO:0000256" key="4">
    <source>
        <dbReference type="ARBA" id="ARBA00022448"/>
    </source>
</evidence>
<dbReference type="PANTHER" id="PTHR33989">
    <property type="match status" value="1"/>
</dbReference>
<evidence type="ECO:0000256" key="10">
    <source>
        <dbReference type="ARBA" id="ARBA00022692"/>
    </source>
</evidence>
<evidence type="ECO:0000313" key="20">
    <source>
        <dbReference type="EMBL" id="AKX34316.1"/>
    </source>
</evidence>
<dbReference type="Pfam" id="PF02378">
    <property type="entry name" value="PTS_EIIC"/>
    <property type="match status" value="1"/>
</dbReference>
<protein>
    <recommendedName>
        <fullName evidence="3">PTS system lactose-specific EIICB component</fullName>
        <ecNumber evidence="2">2.7.1.207</ecNumber>
    </recommendedName>
    <alternativeName>
        <fullName evidence="14">EIICB-Lac</fullName>
    </alternativeName>
</protein>
<dbReference type="GO" id="GO:0009401">
    <property type="term" value="P:phosphoenolpyruvate-dependent sugar phosphotransferase system"/>
    <property type="evidence" value="ECO:0007669"/>
    <property type="project" value="UniProtKB-KW"/>
</dbReference>
<evidence type="ECO:0000256" key="17">
    <source>
        <dbReference type="SAM" id="Phobius"/>
    </source>
</evidence>
<dbReference type="EMBL" id="CP012357">
    <property type="protein sequence ID" value="AKX34316.1"/>
    <property type="molecule type" value="Genomic_DNA"/>
</dbReference>
<keyword evidence="10 17" id="KW-0812">Transmembrane</keyword>
<proteinExistence type="predicted"/>
<evidence type="ECO:0000256" key="1">
    <source>
        <dbReference type="ARBA" id="ARBA00004651"/>
    </source>
</evidence>
<dbReference type="PROSITE" id="PS51105">
    <property type="entry name" value="PTS_EIIC_TYPE_3"/>
    <property type="match status" value="1"/>
</dbReference>
<reference evidence="20 21" key="1">
    <citation type="journal article" date="2015" name="Genome Announc.">
        <title>Complete Genome Sequence of Spiroplasma litorale TN-1T (DSM 21781), a Bacterium Isolated from a Green-Eyed Horsefly (Tabanus nigrovittatus).</title>
        <authorList>
            <person name="Lo W.S."/>
            <person name="Lai Y.C."/>
            <person name="Lien Y.W."/>
            <person name="Wang T.H."/>
            <person name="Kuo C.H."/>
        </authorList>
    </citation>
    <scope>NUCLEOTIDE SEQUENCE [LARGE SCALE GENOMIC DNA]</scope>
    <source>
        <strain evidence="20 21">TN-1</strain>
    </source>
</reference>
<dbReference type="GO" id="GO:1901264">
    <property type="term" value="P:carbohydrate derivative transport"/>
    <property type="evidence" value="ECO:0007669"/>
    <property type="project" value="TreeGrafter"/>
</dbReference>
<dbReference type="GO" id="GO:0008982">
    <property type="term" value="F:protein-N(PI)-phosphohistidine-sugar phosphotransferase activity"/>
    <property type="evidence" value="ECO:0007669"/>
    <property type="project" value="InterPro"/>
</dbReference>
<evidence type="ECO:0000256" key="13">
    <source>
        <dbReference type="ARBA" id="ARBA00023136"/>
    </source>
</evidence>
<dbReference type="SUPFAM" id="SSF52794">
    <property type="entry name" value="PTS system IIB component-like"/>
    <property type="match status" value="1"/>
</dbReference>
<dbReference type="GO" id="GO:0016301">
    <property type="term" value="F:kinase activity"/>
    <property type="evidence" value="ECO:0007669"/>
    <property type="project" value="UniProtKB-KW"/>
</dbReference>
<feature type="transmembrane region" description="Helical" evidence="17">
    <location>
        <begin position="330"/>
        <end position="355"/>
    </location>
</feature>
<evidence type="ECO:0000259" key="18">
    <source>
        <dbReference type="PROSITE" id="PS51100"/>
    </source>
</evidence>
<keyword evidence="11" id="KW-0418">Kinase</keyword>
<dbReference type="InterPro" id="IPR051088">
    <property type="entry name" value="PTS_Sugar-EIIC/EIIB"/>
</dbReference>
<dbReference type="RefSeq" id="WP_075058408.1">
    <property type="nucleotide sequence ID" value="NZ_CP012357.1"/>
</dbReference>
<dbReference type="InterPro" id="IPR003501">
    <property type="entry name" value="PTS_EIIB_2/3"/>
</dbReference>
<dbReference type="InterPro" id="IPR013012">
    <property type="entry name" value="PTS_EIIB_3"/>
</dbReference>
<gene>
    <name evidence="20" type="primary">lacE</name>
    <name evidence="20" type="ORF">SLITO_v1c06890</name>
</gene>
<feature type="domain" description="PTS EIIC type-3" evidence="19">
    <location>
        <begin position="19"/>
        <end position="428"/>
    </location>
</feature>
<dbReference type="Pfam" id="PF02302">
    <property type="entry name" value="PTS_IIB"/>
    <property type="match status" value="1"/>
</dbReference>
<dbReference type="Proteomes" id="UP000067476">
    <property type="component" value="Chromosome"/>
</dbReference>
<dbReference type="PANTHER" id="PTHR33989:SF8">
    <property type="entry name" value="PERMEASE IIC COMPONENT"/>
    <property type="match status" value="1"/>
</dbReference>
<dbReference type="KEGG" id="sll:SLITO_v1c06890"/>
<evidence type="ECO:0000256" key="5">
    <source>
        <dbReference type="ARBA" id="ARBA00022475"/>
    </source>
</evidence>
<evidence type="ECO:0000256" key="15">
    <source>
        <dbReference type="ARBA" id="ARBA00048444"/>
    </source>
</evidence>
<keyword evidence="12 17" id="KW-1133">Transmembrane helix</keyword>
<feature type="transmembrane region" description="Helical" evidence="17">
    <location>
        <begin position="76"/>
        <end position="99"/>
    </location>
</feature>
<keyword evidence="21" id="KW-1185">Reference proteome</keyword>
<dbReference type="InterPro" id="IPR036095">
    <property type="entry name" value="PTS_EIIB-like_sf"/>
</dbReference>
<evidence type="ECO:0000256" key="14">
    <source>
        <dbReference type="ARBA" id="ARBA00029639"/>
    </source>
</evidence>
<keyword evidence="7" id="KW-0762">Sugar transport</keyword>
<dbReference type="EC" id="2.7.1.207" evidence="2"/>
<keyword evidence="5" id="KW-1003">Cell membrane</keyword>
<dbReference type="InterPro" id="IPR004501">
    <property type="entry name" value="PTS_EIIC_3"/>
</dbReference>
<feature type="domain" description="PTS EIIB type-3" evidence="18">
    <location>
        <begin position="509"/>
        <end position="591"/>
    </location>
</feature>
<dbReference type="STRING" id="216942.SLITO_v1c06890"/>
<evidence type="ECO:0000256" key="7">
    <source>
        <dbReference type="ARBA" id="ARBA00022597"/>
    </source>
</evidence>
<keyword evidence="4" id="KW-0813">Transport</keyword>
<evidence type="ECO:0000256" key="9">
    <source>
        <dbReference type="ARBA" id="ARBA00022683"/>
    </source>
</evidence>
<keyword evidence="8" id="KW-0808">Transferase</keyword>
<dbReference type="OrthoDB" id="1550290at2"/>
<evidence type="ECO:0000313" key="21">
    <source>
        <dbReference type="Proteomes" id="UP000067476"/>
    </source>
</evidence>
<keyword evidence="9" id="KW-0598">Phosphotransferase system</keyword>
<feature type="transmembrane region" description="Helical" evidence="17">
    <location>
        <begin position="154"/>
        <end position="177"/>
    </location>
</feature>
<dbReference type="AlphaFoldDB" id="A0A0K1W2B9"/>
<comment type="subcellular location">
    <subcellularLocation>
        <location evidence="1">Cell membrane</location>
        <topology evidence="1">Multi-pass membrane protein</topology>
    </subcellularLocation>
</comment>
<feature type="transmembrane region" description="Helical" evidence="17">
    <location>
        <begin position="120"/>
        <end position="142"/>
    </location>
</feature>
<dbReference type="Gene3D" id="3.40.50.2300">
    <property type="match status" value="1"/>
</dbReference>
<dbReference type="PROSITE" id="PS51100">
    <property type="entry name" value="PTS_EIIB_TYPE_3"/>
    <property type="match status" value="1"/>
</dbReference>
<keyword evidence="13 17" id="KW-0472">Membrane</keyword>
<sequence length="619" mass="69214">MKNALEKGQNKNNNKLKKFGQVMISFAQKVSQNKFVSSIMEGFILVMPIIIASTIFILLAELAPSFGLKYSEGDGYFAYHAFCMRLYNLSYGLLGFALCTTISARMADKINSTLKPEKKMNLFIIGTASMIAYVLISLGYSADGSFKEVVYEIFGVKGIFIAMITGLTVPWIFWLCYRFNLTIRLPKQVPQNISHSFLNIFPMLFTIIIYGVIGFLFSYFLKESMLNTIFGWLTPLIEGAKNNYFFVGWSFVLALTWFCGIHTSVWSGVTDSLGALGLQENIDAIKNGMQAKNMWPNPMAMGAYSMGGTGAQIAVPLLIILFCKSKQLKSIGLVALVPVMFQVNEPILFGVPSILNPLMAVPFLITPLINGTIGVIFVELLGMNSSYISMPWSMPIFLAMPISVGFQWQAFIVPFVWFGVSFGMYFPFIILQDNVYYKKEISVQNDEFVDYRSGVRWLGDYLFHKQKHKEIIEKILAQKAVLNAKGSQPISSENITNKFKNLNDYSNKQIEILVVCIGAGTSAMLAESINSTFKDDKLKINAKACSSGNYSEFINDTDLVIISPQARAIEKDLINISKTSNLKVYQTKGAEFLKMINDKDFAKIQVIEKLTSGGEKKND</sequence>
<dbReference type="GO" id="GO:0005886">
    <property type="term" value="C:plasma membrane"/>
    <property type="evidence" value="ECO:0007669"/>
    <property type="project" value="UniProtKB-SubCell"/>
</dbReference>
<feature type="transmembrane region" description="Helical" evidence="17">
    <location>
        <begin position="303"/>
        <end position="323"/>
    </location>
</feature>
<evidence type="ECO:0000256" key="3">
    <source>
        <dbReference type="ARBA" id="ARBA00020834"/>
    </source>
</evidence>
<evidence type="ECO:0000256" key="8">
    <source>
        <dbReference type="ARBA" id="ARBA00022679"/>
    </source>
</evidence>
<dbReference type="InterPro" id="IPR003352">
    <property type="entry name" value="PTS_EIIC"/>
</dbReference>
<comment type="catalytic activity">
    <reaction evidence="15">
        <text>lactose(out) + N(pros)-phospho-L-histidyl-[protein] = lactose 6-phosphate(in) + L-histidyl-[protein]</text>
        <dbReference type="Rhea" id="RHEA:42400"/>
        <dbReference type="Rhea" id="RHEA-COMP:9745"/>
        <dbReference type="Rhea" id="RHEA-COMP:9746"/>
        <dbReference type="ChEBI" id="CHEBI:17716"/>
        <dbReference type="ChEBI" id="CHEBI:29979"/>
        <dbReference type="ChEBI" id="CHEBI:64837"/>
        <dbReference type="ChEBI" id="CHEBI:79080"/>
        <dbReference type="EC" id="2.7.1.207"/>
    </reaction>
</comment>